<dbReference type="STRING" id="1403537.Q428_06980"/>
<dbReference type="Proteomes" id="UP000019681">
    <property type="component" value="Unassembled WGS sequence"/>
</dbReference>
<evidence type="ECO:0008006" key="3">
    <source>
        <dbReference type="Google" id="ProtNLM"/>
    </source>
</evidence>
<evidence type="ECO:0000313" key="2">
    <source>
        <dbReference type="Proteomes" id="UP000019681"/>
    </source>
</evidence>
<reference evidence="1 2" key="1">
    <citation type="journal article" date="2014" name="Genome Announc.">
        <title>Draft Genome Sequence of Fervidicella metallireducens Strain AeBT, an Iron-Reducing Thermoanaerobe from the Great Artesian Basin.</title>
        <authorList>
            <person name="Patel B.K."/>
        </authorList>
    </citation>
    <scope>NUCLEOTIDE SEQUENCE [LARGE SCALE GENOMIC DNA]</scope>
    <source>
        <strain evidence="1 2">AeB</strain>
    </source>
</reference>
<dbReference type="OrthoDB" id="1684603at2"/>
<proteinExistence type="predicted"/>
<protein>
    <recommendedName>
        <fullName evidence="3">Glutamate decarboxylase</fullName>
    </recommendedName>
</protein>
<sequence>MWTVIHVAQNSEEKDKIYNALTEQGLLVKVRQIGKGKNGQGIFEILVPQSEVDDACIILTSITY</sequence>
<name>A0A017RVJ1_9CLOT</name>
<organism evidence="1 2">
    <name type="scientific">Fervidicella metallireducens AeB</name>
    <dbReference type="NCBI Taxonomy" id="1403537"/>
    <lineage>
        <taxon>Bacteria</taxon>
        <taxon>Bacillati</taxon>
        <taxon>Bacillota</taxon>
        <taxon>Clostridia</taxon>
        <taxon>Eubacteriales</taxon>
        <taxon>Clostridiaceae</taxon>
        <taxon>Fervidicella</taxon>
    </lineage>
</organism>
<comment type="caution">
    <text evidence="1">The sequence shown here is derived from an EMBL/GenBank/DDBJ whole genome shotgun (WGS) entry which is preliminary data.</text>
</comment>
<evidence type="ECO:0000313" key="1">
    <source>
        <dbReference type="EMBL" id="EYE88596.1"/>
    </source>
</evidence>
<dbReference type="RefSeq" id="WP_035379387.1">
    <property type="nucleotide sequence ID" value="NZ_AZQP01000017.1"/>
</dbReference>
<keyword evidence="2" id="KW-1185">Reference proteome</keyword>
<dbReference type="AlphaFoldDB" id="A0A017RVJ1"/>
<accession>A0A017RVJ1</accession>
<dbReference type="EMBL" id="AZQP01000017">
    <property type="protein sequence ID" value="EYE88596.1"/>
    <property type="molecule type" value="Genomic_DNA"/>
</dbReference>
<gene>
    <name evidence="1" type="ORF">Q428_06980</name>
</gene>